<dbReference type="EMBL" id="KZ857566">
    <property type="protein sequence ID" value="RDX40312.1"/>
    <property type="molecule type" value="Genomic_DNA"/>
</dbReference>
<keyword evidence="1" id="KW-0813">Transport</keyword>
<dbReference type="InterPro" id="IPR009486">
    <property type="entry name" value="Pur_nuclsid_perm"/>
</dbReference>
<accession>A0A371CJ40</accession>
<dbReference type="GO" id="GO:0009116">
    <property type="term" value="P:nucleoside metabolic process"/>
    <property type="evidence" value="ECO:0007669"/>
    <property type="project" value="InterPro"/>
</dbReference>
<dbReference type="Proteomes" id="UP000256964">
    <property type="component" value="Unassembled WGS sequence"/>
</dbReference>
<gene>
    <name evidence="2" type="ORF">OH76DRAFT_1366447</name>
</gene>
<comment type="similarity">
    <text evidence="1">Belongs to the NUP family.</text>
</comment>
<protein>
    <submittedName>
        <fullName evidence="2">Purine nucleoside permease</fullName>
    </submittedName>
</protein>
<evidence type="ECO:0000256" key="1">
    <source>
        <dbReference type="PIRNR" id="PIRNR013171"/>
    </source>
</evidence>
<dbReference type="AlphaFoldDB" id="A0A371CJ40"/>
<name>A0A371CJ40_9APHY</name>
<evidence type="ECO:0000313" key="3">
    <source>
        <dbReference type="Proteomes" id="UP000256964"/>
    </source>
</evidence>
<sequence length="352" mass="37723">MTHAATRITPKVFIVSMFTAEGTAWYGLPEFNLLEQNITVPGFSPLFPQAHCTLDGSICHLVTGEGEINAASTMTALVYSPIFNLTQTYFFVAGVGGISPKRGTLGSATFARFAVHVGLQYEFDAREKPADWPTGYVPQGSYAPNQYPLTLYGTEVYELNDDLRQAVIRMAQTATLLDDPLVQEYRANYASNPTFAPGAASPSVVACDTATSDTFWTGALLAEAFENTTTLFTNGSAVYCTTQQEDNATLAVLLRGAVSGLVDFARVIVMRTGSNFDRQYDGQTAVANRFAMLSAGFALSVQNILLAGLPVVTGIVSGWDATFREGVKPSHYVGDIYASLGGTPDFGPMSAK</sequence>
<dbReference type="PANTHER" id="PTHR38643:SF1">
    <property type="entry name" value="PURINE NUCLEOSIDE PERMEASE C285.05-RELATED"/>
    <property type="match status" value="1"/>
</dbReference>
<keyword evidence="3" id="KW-1185">Reference proteome</keyword>
<dbReference type="Pfam" id="PF06516">
    <property type="entry name" value="NUP"/>
    <property type="match status" value="1"/>
</dbReference>
<dbReference type="InterPro" id="IPR035994">
    <property type="entry name" value="Nucleoside_phosphorylase_sf"/>
</dbReference>
<evidence type="ECO:0000313" key="2">
    <source>
        <dbReference type="EMBL" id="RDX40312.1"/>
    </source>
</evidence>
<dbReference type="OrthoDB" id="2331083at2759"/>
<dbReference type="STRING" id="139420.A0A371CJ40"/>
<dbReference type="GO" id="GO:0055085">
    <property type="term" value="P:transmembrane transport"/>
    <property type="evidence" value="ECO:0007669"/>
    <property type="project" value="InterPro"/>
</dbReference>
<dbReference type="GO" id="GO:0005783">
    <property type="term" value="C:endoplasmic reticulum"/>
    <property type="evidence" value="ECO:0007669"/>
    <property type="project" value="TreeGrafter"/>
</dbReference>
<proteinExistence type="inferred from homology"/>
<dbReference type="PANTHER" id="PTHR38643">
    <property type="entry name" value="PURINE NUCLEOSIDE PERMEASE C285.05-RELATED"/>
    <property type="match status" value="1"/>
</dbReference>
<comment type="function">
    <text evidence="1">Nucleoside permease that transports adenosine and guanosine.</text>
</comment>
<dbReference type="Gene3D" id="3.40.50.1580">
    <property type="entry name" value="Nucleoside phosphorylase domain"/>
    <property type="match status" value="1"/>
</dbReference>
<reference evidence="2 3" key="1">
    <citation type="journal article" date="2018" name="Biotechnol. Biofuels">
        <title>Integrative visual omics of the white-rot fungus Polyporus brumalis exposes the biotechnological potential of its oxidative enzymes for delignifying raw plant biomass.</title>
        <authorList>
            <person name="Miyauchi S."/>
            <person name="Rancon A."/>
            <person name="Drula E."/>
            <person name="Hage H."/>
            <person name="Chaduli D."/>
            <person name="Favel A."/>
            <person name="Grisel S."/>
            <person name="Henrissat B."/>
            <person name="Herpoel-Gimbert I."/>
            <person name="Ruiz-Duenas F.J."/>
            <person name="Chevret D."/>
            <person name="Hainaut M."/>
            <person name="Lin J."/>
            <person name="Wang M."/>
            <person name="Pangilinan J."/>
            <person name="Lipzen A."/>
            <person name="Lesage-Meessen L."/>
            <person name="Navarro D."/>
            <person name="Riley R."/>
            <person name="Grigoriev I.V."/>
            <person name="Zhou S."/>
            <person name="Raouche S."/>
            <person name="Rosso M.N."/>
        </authorList>
    </citation>
    <scope>NUCLEOTIDE SEQUENCE [LARGE SCALE GENOMIC DNA]</scope>
    <source>
        <strain evidence="2 3">BRFM 1820</strain>
    </source>
</reference>
<dbReference type="GO" id="GO:0003824">
    <property type="term" value="F:catalytic activity"/>
    <property type="evidence" value="ECO:0007669"/>
    <property type="project" value="InterPro"/>
</dbReference>
<organism evidence="2 3">
    <name type="scientific">Lentinus brumalis</name>
    <dbReference type="NCBI Taxonomy" id="2498619"/>
    <lineage>
        <taxon>Eukaryota</taxon>
        <taxon>Fungi</taxon>
        <taxon>Dikarya</taxon>
        <taxon>Basidiomycota</taxon>
        <taxon>Agaricomycotina</taxon>
        <taxon>Agaricomycetes</taxon>
        <taxon>Polyporales</taxon>
        <taxon>Polyporaceae</taxon>
        <taxon>Lentinus</taxon>
    </lineage>
</organism>
<dbReference type="PIRSF" id="PIRSF013171">
    <property type="entry name" value="Pur_nuclsid_perm"/>
    <property type="match status" value="1"/>
</dbReference>